<dbReference type="NCBIfam" id="NF003421">
    <property type="entry name" value="PRK04860.1"/>
    <property type="match status" value="1"/>
</dbReference>
<keyword evidence="3" id="KW-1185">Reference proteome</keyword>
<dbReference type="Pfam" id="PF10263">
    <property type="entry name" value="SprT-like"/>
    <property type="match status" value="1"/>
</dbReference>
<dbReference type="EMBL" id="MDKE01000022">
    <property type="protein sequence ID" value="OIN09228.1"/>
    <property type="molecule type" value="Genomic_DNA"/>
</dbReference>
<dbReference type="PANTHER" id="PTHR38773:SF1">
    <property type="entry name" value="PROTEIN SPRT"/>
    <property type="match status" value="1"/>
</dbReference>
<gene>
    <name evidence="2" type="ORF">BFR47_01820</name>
</gene>
<feature type="domain" description="SprT-like" evidence="1">
    <location>
        <begin position="14"/>
        <end position="162"/>
    </location>
</feature>
<dbReference type="Proteomes" id="UP000243073">
    <property type="component" value="Unassembled WGS sequence"/>
</dbReference>
<dbReference type="STRING" id="1414654.BFR47_01820"/>
<evidence type="ECO:0000259" key="1">
    <source>
        <dbReference type="SMART" id="SM00731"/>
    </source>
</evidence>
<comment type="caution">
    <text evidence="2">The sequence shown here is derived from an EMBL/GenBank/DDBJ whole genome shotgun (WGS) entry which is preliminary data.</text>
</comment>
<dbReference type="AlphaFoldDB" id="A0A1J4QGL9"/>
<reference evidence="2 3" key="1">
    <citation type="submission" date="2016-07" db="EMBL/GenBank/DDBJ databases">
        <title>Draft Genome Sequence of Oceanisphaera psychrotolerans, isolated from coastal sediment samples.</title>
        <authorList>
            <person name="Zhuo S."/>
            <person name="Ruan Z."/>
        </authorList>
    </citation>
    <scope>NUCLEOTIDE SEQUENCE [LARGE SCALE GENOMIC DNA]</scope>
    <source>
        <strain evidence="2 3">LAM-WHM-ZC</strain>
    </source>
</reference>
<evidence type="ECO:0000313" key="2">
    <source>
        <dbReference type="EMBL" id="OIN09228.1"/>
    </source>
</evidence>
<protein>
    <submittedName>
        <fullName evidence="2">SprT family protein</fullName>
    </submittedName>
</protein>
<dbReference type="OrthoDB" id="267364at2"/>
<dbReference type="GO" id="GO:0006950">
    <property type="term" value="P:response to stress"/>
    <property type="evidence" value="ECO:0007669"/>
    <property type="project" value="UniProtKB-ARBA"/>
</dbReference>
<dbReference type="PANTHER" id="PTHR38773">
    <property type="entry name" value="PROTEIN SPRT"/>
    <property type="match status" value="1"/>
</dbReference>
<name>A0A1J4QGL9_9GAMM</name>
<evidence type="ECO:0000313" key="3">
    <source>
        <dbReference type="Proteomes" id="UP000243073"/>
    </source>
</evidence>
<accession>A0A1J4QGL9</accession>
<organism evidence="2 3">
    <name type="scientific">Oceanisphaera psychrotolerans</name>
    <dbReference type="NCBI Taxonomy" id="1414654"/>
    <lineage>
        <taxon>Bacteria</taxon>
        <taxon>Pseudomonadati</taxon>
        <taxon>Pseudomonadota</taxon>
        <taxon>Gammaproteobacteria</taxon>
        <taxon>Aeromonadales</taxon>
        <taxon>Aeromonadaceae</taxon>
        <taxon>Oceanisphaera</taxon>
    </lineage>
</organism>
<proteinExistence type="predicted"/>
<sequence>MNQPSQTLRQQVLDRVEYCLTLTGQKLDREFSFPVVNFNQRGRIAGSAWLERWELRFNPVLLADNETDFMTDIIPHEVAHLVAFACYGKVRPHGKEWQHIMQSVFGLQPHTRHRLDTAKVAPTFGYQCDCRQHRLSQRRHNNIQRGKQRYQCLHCNTLLSLSKI</sequence>
<dbReference type="InterPro" id="IPR006640">
    <property type="entry name" value="SprT-like_domain"/>
</dbReference>
<dbReference type="SMART" id="SM00731">
    <property type="entry name" value="SprT"/>
    <property type="match status" value="1"/>
</dbReference>
<dbReference type="RefSeq" id="WP_071472896.1">
    <property type="nucleotide sequence ID" value="NZ_MDKE01000022.1"/>
</dbReference>